<dbReference type="InterPro" id="IPR013740">
    <property type="entry name" value="Redoxin"/>
</dbReference>
<accession>A0ABV8NRG5</accession>
<dbReference type="RefSeq" id="WP_378962407.1">
    <property type="nucleotide sequence ID" value="NZ_JBHRXC010000016.1"/>
</dbReference>
<keyword evidence="2" id="KW-0201">Cytochrome c-type biogenesis</keyword>
<protein>
    <submittedName>
        <fullName evidence="6">TlpA family protein disulfide reductase</fullName>
    </submittedName>
</protein>
<sequence>MKKYLILILIKSICLTVAFANNEINDASNLLKLSASRLNEIKTVSYIYKREINNYKNNYFDKTSANCFINFEKSNEANAFNFQFSNADGLTQIYNGTEYFTLDKKDKTMEVITNPSAKTFNSLSNCYNSIPVLRNMLGTLAIDDSVNKSKKDTVIEGKQYDVINLTLQNKALDYVKGYRTYSVNFNTLYKLILDSKTHLPYQIIETNSLDKDKYSTVTTFVNLQVNPSEPADLSWFYSTYLNVYHQKKKEKSLPQIITKQTLPNWNLPVLNSDKDTTLSKFDFNEKIVVMDFWIKNCGPCMESFPKLKALQNKYGKEKFQLLTLNSYDDKKDVEFFFKREKPAYLMLYKGQELAKKLGINSYPTVVIIDKDGQVLQLFNGFDFDAIDKVIATNLYRKK</sequence>
<gene>
    <name evidence="6" type="ORF">ACFOUY_17040</name>
</gene>
<feature type="domain" description="Thioredoxin" evidence="5">
    <location>
        <begin position="256"/>
        <end position="395"/>
    </location>
</feature>
<dbReference type="CDD" id="cd02966">
    <property type="entry name" value="TlpA_like_family"/>
    <property type="match status" value="1"/>
</dbReference>
<reference evidence="7" key="1">
    <citation type="journal article" date="2019" name="Int. J. Syst. Evol. Microbiol.">
        <title>The Global Catalogue of Microorganisms (GCM) 10K type strain sequencing project: providing services to taxonomists for standard genome sequencing and annotation.</title>
        <authorList>
            <consortium name="The Broad Institute Genomics Platform"/>
            <consortium name="The Broad Institute Genome Sequencing Center for Infectious Disease"/>
            <person name="Wu L."/>
            <person name="Ma J."/>
        </authorList>
    </citation>
    <scope>NUCLEOTIDE SEQUENCE [LARGE SCALE GENOMIC DNA]</scope>
    <source>
        <strain evidence="7">CCM 8689</strain>
    </source>
</reference>
<evidence type="ECO:0000259" key="5">
    <source>
        <dbReference type="PROSITE" id="PS51352"/>
    </source>
</evidence>
<dbReference type="PANTHER" id="PTHR42852">
    <property type="entry name" value="THIOL:DISULFIDE INTERCHANGE PROTEIN DSBE"/>
    <property type="match status" value="1"/>
</dbReference>
<evidence type="ECO:0000313" key="6">
    <source>
        <dbReference type="EMBL" id="MFC4198415.1"/>
    </source>
</evidence>
<organism evidence="6 7">
    <name type="scientific">Pedobacter jamesrossensis</name>
    <dbReference type="NCBI Taxonomy" id="1908238"/>
    <lineage>
        <taxon>Bacteria</taxon>
        <taxon>Pseudomonadati</taxon>
        <taxon>Bacteroidota</taxon>
        <taxon>Sphingobacteriia</taxon>
        <taxon>Sphingobacteriales</taxon>
        <taxon>Sphingobacteriaceae</taxon>
        <taxon>Pedobacter</taxon>
    </lineage>
</organism>
<dbReference type="PROSITE" id="PS51352">
    <property type="entry name" value="THIOREDOXIN_2"/>
    <property type="match status" value="1"/>
</dbReference>
<dbReference type="Proteomes" id="UP001595792">
    <property type="component" value="Unassembled WGS sequence"/>
</dbReference>
<keyword evidence="4" id="KW-0732">Signal</keyword>
<dbReference type="SUPFAM" id="SSF52833">
    <property type="entry name" value="Thioredoxin-like"/>
    <property type="match status" value="1"/>
</dbReference>
<name>A0ABV8NRG5_9SPHI</name>
<keyword evidence="7" id="KW-1185">Reference proteome</keyword>
<evidence type="ECO:0000313" key="7">
    <source>
        <dbReference type="Proteomes" id="UP001595792"/>
    </source>
</evidence>
<dbReference type="Gene3D" id="3.40.30.10">
    <property type="entry name" value="Glutaredoxin"/>
    <property type="match status" value="1"/>
</dbReference>
<evidence type="ECO:0000256" key="2">
    <source>
        <dbReference type="ARBA" id="ARBA00022748"/>
    </source>
</evidence>
<evidence type="ECO:0000256" key="4">
    <source>
        <dbReference type="SAM" id="SignalP"/>
    </source>
</evidence>
<feature type="chain" id="PRO_5046320455" evidence="4">
    <location>
        <begin position="21"/>
        <end position="398"/>
    </location>
</feature>
<dbReference type="PANTHER" id="PTHR42852:SF13">
    <property type="entry name" value="PROTEIN DIPZ"/>
    <property type="match status" value="1"/>
</dbReference>
<comment type="subcellular location">
    <subcellularLocation>
        <location evidence="1">Cell envelope</location>
    </subcellularLocation>
</comment>
<keyword evidence="3" id="KW-0676">Redox-active center</keyword>
<dbReference type="InterPro" id="IPR050553">
    <property type="entry name" value="Thioredoxin_ResA/DsbE_sf"/>
</dbReference>
<dbReference type="PROSITE" id="PS00194">
    <property type="entry name" value="THIOREDOXIN_1"/>
    <property type="match status" value="1"/>
</dbReference>
<dbReference type="Pfam" id="PF08534">
    <property type="entry name" value="Redoxin"/>
    <property type="match status" value="1"/>
</dbReference>
<evidence type="ECO:0000256" key="3">
    <source>
        <dbReference type="ARBA" id="ARBA00023284"/>
    </source>
</evidence>
<dbReference type="InterPro" id="IPR013766">
    <property type="entry name" value="Thioredoxin_domain"/>
</dbReference>
<evidence type="ECO:0000256" key="1">
    <source>
        <dbReference type="ARBA" id="ARBA00004196"/>
    </source>
</evidence>
<comment type="caution">
    <text evidence="6">The sequence shown here is derived from an EMBL/GenBank/DDBJ whole genome shotgun (WGS) entry which is preliminary data.</text>
</comment>
<dbReference type="InterPro" id="IPR036249">
    <property type="entry name" value="Thioredoxin-like_sf"/>
</dbReference>
<dbReference type="InterPro" id="IPR017937">
    <property type="entry name" value="Thioredoxin_CS"/>
</dbReference>
<feature type="signal peptide" evidence="4">
    <location>
        <begin position="1"/>
        <end position="20"/>
    </location>
</feature>
<dbReference type="EMBL" id="JBHSBY010000138">
    <property type="protein sequence ID" value="MFC4198415.1"/>
    <property type="molecule type" value="Genomic_DNA"/>
</dbReference>
<proteinExistence type="predicted"/>